<organism evidence="13 14">
    <name type="scientific">Fundidesulfovibrio magnetotacticus</name>
    <dbReference type="NCBI Taxonomy" id="2730080"/>
    <lineage>
        <taxon>Bacteria</taxon>
        <taxon>Pseudomonadati</taxon>
        <taxon>Thermodesulfobacteriota</taxon>
        <taxon>Desulfovibrionia</taxon>
        <taxon>Desulfovibrionales</taxon>
        <taxon>Desulfovibrionaceae</taxon>
        <taxon>Fundidesulfovibrio</taxon>
    </lineage>
</organism>
<dbReference type="PROSITE" id="PS00211">
    <property type="entry name" value="ABC_TRANSPORTER_1"/>
    <property type="match status" value="1"/>
</dbReference>
<dbReference type="GO" id="GO:0005524">
    <property type="term" value="F:ATP binding"/>
    <property type="evidence" value="ECO:0007669"/>
    <property type="project" value="UniProtKB-KW"/>
</dbReference>
<dbReference type="PANTHER" id="PTHR24221">
    <property type="entry name" value="ATP-BINDING CASSETTE SUB-FAMILY B"/>
    <property type="match status" value="1"/>
</dbReference>
<evidence type="ECO:0000259" key="10">
    <source>
        <dbReference type="PROSITE" id="PS50893"/>
    </source>
</evidence>
<feature type="domain" description="ABC transporter" evidence="10">
    <location>
        <begin position="594"/>
        <end position="829"/>
    </location>
</feature>
<evidence type="ECO:0000256" key="5">
    <source>
        <dbReference type="ARBA" id="ARBA00022741"/>
    </source>
</evidence>
<comment type="subcellular location">
    <subcellularLocation>
        <location evidence="1">Cell membrane</location>
        <topology evidence="1">Multi-pass membrane protein</topology>
    </subcellularLocation>
</comment>
<dbReference type="Gene3D" id="3.40.50.300">
    <property type="entry name" value="P-loop containing nucleotide triphosphate hydrolases"/>
    <property type="match status" value="1"/>
</dbReference>
<dbReference type="Proteomes" id="UP000494245">
    <property type="component" value="Unassembled WGS sequence"/>
</dbReference>
<feature type="transmembrane region" description="Helical" evidence="9">
    <location>
        <begin position="282"/>
        <end position="304"/>
    </location>
</feature>
<dbReference type="SUPFAM" id="SSF52540">
    <property type="entry name" value="P-loop containing nucleoside triphosphate hydrolases"/>
    <property type="match status" value="1"/>
</dbReference>
<feature type="transmembrane region" description="Helical" evidence="9">
    <location>
        <begin position="316"/>
        <end position="336"/>
    </location>
</feature>
<evidence type="ECO:0000256" key="6">
    <source>
        <dbReference type="ARBA" id="ARBA00022840"/>
    </source>
</evidence>
<accession>A0A6V8LTR5</accession>
<dbReference type="Gene3D" id="3.90.70.10">
    <property type="entry name" value="Cysteine proteinases"/>
    <property type="match status" value="2"/>
</dbReference>
<proteinExistence type="predicted"/>
<dbReference type="SMART" id="SM00382">
    <property type="entry name" value="AAA"/>
    <property type="match status" value="1"/>
</dbReference>
<sequence length="848" mass="91690">MKTALSCLKAAADAHGLPFDPQEAAQRHDLQPDQEPALETLAAMARAAGFTATPAMLRWEELDGLEHYPALLRLENANTVALVGFAPGGEGRVLLADPLARVSGPFELERQALERSWAGKALLLAPARPRTGLRALALAAARHGLELSPESLARAHALEEREPTPEELAALAREEGLKAQARTCAPEELSGLAEALPALVVLREGAVAVLAGIDPERGAVLLDPRRQPPRQDTLPMTDFLARWDGRVVLLKRRFRLGDEAQPFGLRWFAPEILRQGRSFADVALASLMMTVLALALPMYFQIVIDRVLAHKSLSTLQVLSLGMAAALAFEAGFSFLRGFVMQHATARIDARVASRTFARLLSLPLGFFGRSHAGALIQHMQQAGALREFLTGRLFFTLLDGLALLIFVPVLFLYSPQLAALVLGFSGLLAATLFVLVPAFKKRLLELYRAEGERQSFLVETIRGMETVKSLSLEPQRRRGWDERAAHAAATRFRVGRLSTAATAATGFLEKLMGLAVPWAGVYLVLDHSLSVGALIAFQMLSGRVSGPLVQIVSLIHEYQEKALSVRMLAGIMNEPPERGRTAGGLRPPVKGEVRFERVSFRYVPGGQPALADVSVVFPAGGFTGIVGRSGSGKSTLGRLIQGLYAAQSGVVRVDGHDVREFDLEHLRRHIAVVPQESFLFRGTVRENIGISCLGAGLDEIARAAALAGADEFIARLPQGFDTPLEENASNLSGGQRQRLAIARALLAQPRVLLFDEATSALDAESEVIIQDNLARIAHGRTTIMISHRLSMLAGADLIVVMDEGRVADAAPHETLLTRCALYRDLWESQNRHVLGRRAPGGASLPGA</sequence>
<evidence type="ECO:0000256" key="8">
    <source>
        <dbReference type="ARBA" id="ARBA00023136"/>
    </source>
</evidence>
<evidence type="ECO:0000256" key="7">
    <source>
        <dbReference type="ARBA" id="ARBA00022989"/>
    </source>
</evidence>
<dbReference type="PROSITE" id="PS50893">
    <property type="entry name" value="ABC_TRANSPORTER_2"/>
    <property type="match status" value="1"/>
</dbReference>
<keyword evidence="2" id="KW-0813">Transport</keyword>
<dbReference type="PROSITE" id="PS50990">
    <property type="entry name" value="PEPTIDASE_C39"/>
    <property type="match status" value="2"/>
</dbReference>
<keyword evidence="3" id="KW-1003">Cell membrane</keyword>
<keyword evidence="4 9" id="KW-0812">Transmembrane</keyword>
<dbReference type="EMBL" id="BLTE01000004">
    <property type="protein sequence ID" value="GFK93489.1"/>
    <property type="molecule type" value="Genomic_DNA"/>
</dbReference>
<dbReference type="AlphaFoldDB" id="A0A6V8LTR5"/>
<feature type="transmembrane region" description="Helical" evidence="9">
    <location>
        <begin position="356"/>
        <end position="373"/>
    </location>
</feature>
<feature type="domain" description="Peptidase C39" evidence="12">
    <location>
        <begin position="2"/>
        <end position="124"/>
    </location>
</feature>
<dbReference type="GO" id="GO:0140359">
    <property type="term" value="F:ABC-type transporter activity"/>
    <property type="evidence" value="ECO:0007669"/>
    <property type="project" value="InterPro"/>
</dbReference>
<dbReference type="InterPro" id="IPR036640">
    <property type="entry name" value="ABC1_TM_sf"/>
</dbReference>
<dbReference type="FunFam" id="3.40.50.300:FF:000221">
    <property type="entry name" value="Multidrug ABC transporter ATP-binding protein"/>
    <property type="match status" value="1"/>
</dbReference>
<keyword evidence="8 9" id="KW-0472">Membrane</keyword>
<keyword evidence="14" id="KW-1185">Reference proteome</keyword>
<evidence type="ECO:0000313" key="14">
    <source>
        <dbReference type="Proteomes" id="UP000494245"/>
    </source>
</evidence>
<evidence type="ECO:0000256" key="3">
    <source>
        <dbReference type="ARBA" id="ARBA00022475"/>
    </source>
</evidence>
<evidence type="ECO:0000256" key="9">
    <source>
        <dbReference type="SAM" id="Phobius"/>
    </source>
</evidence>
<dbReference type="InterPro" id="IPR003593">
    <property type="entry name" value="AAA+_ATPase"/>
</dbReference>
<feature type="transmembrane region" description="Helical" evidence="9">
    <location>
        <begin position="394"/>
        <end position="414"/>
    </location>
</feature>
<dbReference type="GO" id="GO:0005886">
    <property type="term" value="C:plasma membrane"/>
    <property type="evidence" value="ECO:0007669"/>
    <property type="project" value="UniProtKB-SubCell"/>
</dbReference>
<dbReference type="Pfam" id="PF03412">
    <property type="entry name" value="Peptidase_C39"/>
    <property type="match status" value="1"/>
</dbReference>
<keyword evidence="7 9" id="KW-1133">Transmembrane helix</keyword>
<dbReference type="SUPFAM" id="SSF90123">
    <property type="entry name" value="ABC transporter transmembrane region"/>
    <property type="match status" value="1"/>
</dbReference>
<dbReference type="PROSITE" id="PS50929">
    <property type="entry name" value="ABC_TM1F"/>
    <property type="match status" value="1"/>
</dbReference>
<reference evidence="13 14" key="2">
    <citation type="submission" date="2020-05" db="EMBL/GenBank/DDBJ databases">
        <title>Draft genome sequence of Desulfovibrio sp. strainFSS-1.</title>
        <authorList>
            <person name="Shimoshige H."/>
            <person name="Kobayashi H."/>
            <person name="Maekawa T."/>
        </authorList>
    </citation>
    <scope>NUCLEOTIDE SEQUENCE [LARGE SCALE GENOMIC DNA]</scope>
    <source>
        <strain evidence="13 14">SIID29052-01</strain>
    </source>
</reference>
<dbReference type="Pfam" id="PF00005">
    <property type="entry name" value="ABC_tran"/>
    <property type="match status" value="1"/>
</dbReference>
<dbReference type="Pfam" id="PF00664">
    <property type="entry name" value="ABC_membrane"/>
    <property type="match status" value="1"/>
</dbReference>
<protein>
    <submittedName>
        <fullName evidence="13">Toxin RTX-I translocation ATP-binding protein</fullName>
    </submittedName>
</protein>
<dbReference type="GO" id="GO:0034040">
    <property type="term" value="F:ATPase-coupled lipid transmembrane transporter activity"/>
    <property type="evidence" value="ECO:0007669"/>
    <property type="project" value="TreeGrafter"/>
</dbReference>
<dbReference type="InterPro" id="IPR003439">
    <property type="entry name" value="ABC_transporter-like_ATP-bd"/>
</dbReference>
<gene>
    <name evidence="13" type="primary">apxIB_2</name>
    <name evidence="13" type="ORF">NNJEOMEG_01322</name>
</gene>
<evidence type="ECO:0000256" key="2">
    <source>
        <dbReference type="ARBA" id="ARBA00022448"/>
    </source>
</evidence>
<evidence type="ECO:0000256" key="1">
    <source>
        <dbReference type="ARBA" id="ARBA00004651"/>
    </source>
</evidence>
<name>A0A6V8LTR5_9BACT</name>
<reference evidence="13 14" key="1">
    <citation type="submission" date="2020-04" db="EMBL/GenBank/DDBJ databases">
        <authorList>
            <consortium name="Desulfovibrio sp. FSS-1 genome sequencing consortium"/>
            <person name="Shimoshige H."/>
            <person name="Kobayashi H."/>
            <person name="Maekawa T."/>
        </authorList>
    </citation>
    <scope>NUCLEOTIDE SEQUENCE [LARGE SCALE GENOMIC DNA]</scope>
    <source>
        <strain evidence="13 14">SIID29052-01</strain>
    </source>
</reference>
<dbReference type="RefSeq" id="WP_217270489.1">
    <property type="nucleotide sequence ID" value="NZ_BLTE01000004.1"/>
</dbReference>
<dbReference type="InterPro" id="IPR039421">
    <property type="entry name" value="Type_1_exporter"/>
</dbReference>
<keyword evidence="6 13" id="KW-0067">ATP-binding</keyword>
<dbReference type="GO" id="GO:0016887">
    <property type="term" value="F:ATP hydrolysis activity"/>
    <property type="evidence" value="ECO:0007669"/>
    <property type="project" value="InterPro"/>
</dbReference>
<dbReference type="InterPro" id="IPR005074">
    <property type="entry name" value="Peptidase_C39"/>
</dbReference>
<feature type="domain" description="Peptidase C39" evidence="12">
    <location>
        <begin position="124"/>
        <end position="250"/>
    </location>
</feature>
<dbReference type="Gene3D" id="1.20.1560.10">
    <property type="entry name" value="ABC transporter type 1, transmembrane domain"/>
    <property type="match status" value="1"/>
</dbReference>
<dbReference type="PANTHER" id="PTHR24221:SF647">
    <property type="entry name" value="BLL6336 PROTEIN"/>
    <property type="match status" value="1"/>
</dbReference>
<dbReference type="GO" id="GO:0006508">
    <property type="term" value="P:proteolysis"/>
    <property type="evidence" value="ECO:0007669"/>
    <property type="project" value="InterPro"/>
</dbReference>
<dbReference type="CDD" id="cd18783">
    <property type="entry name" value="ABC_6TM_PrtD_LapB_HlyB_like"/>
    <property type="match status" value="1"/>
</dbReference>
<dbReference type="InterPro" id="IPR011527">
    <property type="entry name" value="ABC1_TM_dom"/>
</dbReference>
<evidence type="ECO:0000259" key="11">
    <source>
        <dbReference type="PROSITE" id="PS50929"/>
    </source>
</evidence>
<evidence type="ECO:0000259" key="12">
    <source>
        <dbReference type="PROSITE" id="PS50990"/>
    </source>
</evidence>
<dbReference type="InterPro" id="IPR027417">
    <property type="entry name" value="P-loop_NTPase"/>
</dbReference>
<evidence type="ECO:0000256" key="4">
    <source>
        <dbReference type="ARBA" id="ARBA00022692"/>
    </source>
</evidence>
<keyword evidence="5" id="KW-0547">Nucleotide-binding</keyword>
<evidence type="ECO:0000313" key="13">
    <source>
        <dbReference type="EMBL" id="GFK93489.1"/>
    </source>
</evidence>
<feature type="domain" description="ABC transmembrane type-1" evidence="11">
    <location>
        <begin position="282"/>
        <end position="561"/>
    </location>
</feature>
<dbReference type="InterPro" id="IPR017871">
    <property type="entry name" value="ABC_transporter-like_CS"/>
</dbReference>
<feature type="transmembrane region" description="Helical" evidence="9">
    <location>
        <begin position="420"/>
        <end position="440"/>
    </location>
</feature>
<dbReference type="GO" id="GO:0008233">
    <property type="term" value="F:peptidase activity"/>
    <property type="evidence" value="ECO:0007669"/>
    <property type="project" value="InterPro"/>
</dbReference>
<comment type="caution">
    <text evidence="13">The sequence shown here is derived from an EMBL/GenBank/DDBJ whole genome shotgun (WGS) entry which is preliminary data.</text>
</comment>